<dbReference type="CDD" id="cd21128">
    <property type="entry name" value="SPASM_rSAM"/>
    <property type="match status" value="1"/>
</dbReference>
<dbReference type="PANTHER" id="PTHR43524">
    <property type="entry name" value="RADICAL SAM SUPERFAMILY PROTEIN"/>
    <property type="match status" value="1"/>
</dbReference>
<dbReference type="Proteomes" id="UP000749471">
    <property type="component" value="Unassembled WGS sequence"/>
</dbReference>
<dbReference type="SFLD" id="SFLDS00029">
    <property type="entry name" value="Radical_SAM"/>
    <property type="match status" value="1"/>
</dbReference>
<dbReference type="RefSeq" id="WP_216520277.1">
    <property type="nucleotide sequence ID" value="NZ_JAHLPM010000010.1"/>
</dbReference>
<organism evidence="2 3">
    <name type="scientific">Tissierella simiarum</name>
    <dbReference type="NCBI Taxonomy" id="2841534"/>
    <lineage>
        <taxon>Bacteria</taxon>
        <taxon>Bacillati</taxon>
        <taxon>Bacillota</taxon>
        <taxon>Tissierellia</taxon>
        <taxon>Tissierellales</taxon>
        <taxon>Tissierellaceae</taxon>
        <taxon>Tissierella</taxon>
    </lineage>
</organism>
<dbReference type="CDD" id="cd01335">
    <property type="entry name" value="Radical_SAM"/>
    <property type="match status" value="1"/>
</dbReference>
<dbReference type="PROSITE" id="PS51918">
    <property type="entry name" value="RADICAL_SAM"/>
    <property type="match status" value="1"/>
</dbReference>
<evidence type="ECO:0000313" key="3">
    <source>
        <dbReference type="Proteomes" id="UP000749471"/>
    </source>
</evidence>
<dbReference type="EMBL" id="JAHLPM010000010">
    <property type="protein sequence ID" value="MBU5438855.1"/>
    <property type="molecule type" value="Genomic_DNA"/>
</dbReference>
<dbReference type="SFLD" id="SFLDG01067">
    <property type="entry name" value="SPASM/twitch_domain_containing"/>
    <property type="match status" value="1"/>
</dbReference>
<dbReference type="InterPro" id="IPR007197">
    <property type="entry name" value="rSAM"/>
</dbReference>
<comment type="caution">
    <text evidence="2">The sequence shown here is derived from an EMBL/GenBank/DDBJ whole genome shotgun (WGS) entry which is preliminary data.</text>
</comment>
<dbReference type="Pfam" id="PF04055">
    <property type="entry name" value="Radical_SAM"/>
    <property type="match status" value="1"/>
</dbReference>
<reference evidence="2 3" key="1">
    <citation type="submission" date="2021-06" db="EMBL/GenBank/DDBJ databases">
        <authorList>
            <person name="Sun Q."/>
            <person name="Li D."/>
        </authorList>
    </citation>
    <scope>NUCLEOTIDE SEQUENCE [LARGE SCALE GENOMIC DNA]</scope>
    <source>
        <strain evidence="2 3">MSJ-40</strain>
    </source>
</reference>
<name>A0ABS6E7F9_9FIRM</name>
<evidence type="ECO:0000313" key="2">
    <source>
        <dbReference type="EMBL" id="MBU5438855.1"/>
    </source>
</evidence>
<gene>
    <name evidence="2" type="ORF">KQI42_12580</name>
</gene>
<accession>A0ABS6E7F9</accession>
<sequence>MRSTERYETVCDKAYGRVLENNGLRGTRMESVNYSEESNVILTKLLSESIRLLMEDFIKIAISDFPSAKNIIKIALKQKSSQNIRMEHEENGLHVPPFMIASITSVCNLKCKGCYDKVKIHNCSLELNENQWSDIFTQVRDLGISFILLAGGEPLTKEKVIKECIKFPEIIFPIFTNGMLINKEWVEFFSSSRNIIPVISIEGDRYQTDKRRGRGVFERASLSLNLLQEKNIFYGVSITITIENFESVLNDEFITAYIDKGCRVFFFIEYIPFDSSTKDLVISTTQREELVNRLNKLRKKYKGIFIAFPGDEEKFGGCLASGRGFVHINSMGSIEACPFAPYSDVNLKDMTLKEALSSPILREIRSIHGLLKEHKGGCALFENRETVEKILNKLDI</sequence>
<dbReference type="PANTHER" id="PTHR43524:SF1">
    <property type="entry name" value="RADICAL SAM SUPERFAMILY PROTEIN"/>
    <property type="match status" value="1"/>
</dbReference>
<evidence type="ECO:0000259" key="1">
    <source>
        <dbReference type="PROSITE" id="PS51918"/>
    </source>
</evidence>
<proteinExistence type="predicted"/>
<feature type="domain" description="Radical SAM core" evidence="1">
    <location>
        <begin position="93"/>
        <end position="307"/>
    </location>
</feature>
<protein>
    <submittedName>
        <fullName evidence="2">Radical SAM protein</fullName>
    </submittedName>
</protein>
<keyword evidence="3" id="KW-1185">Reference proteome</keyword>